<reference evidence="1 2" key="1">
    <citation type="submission" date="2019-02" db="EMBL/GenBank/DDBJ databases">
        <title>Complete Genome Sequence and Methylome Analysis of free living Spirochaetas.</title>
        <authorList>
            <person name="Fomenkov A."/>
            <person name="Dubinina G."/>
            <person name="Leshcheva N."/>
            <person name="Mikheeva N."/>
            <person name="Grabovich M."/>
            <person name="Vincze T."/>
            <person name="Roberts R.J."/>
        </authorList>
    </citation>
    <scope>NUCLEOTIDE SEQUENCE [LARGE SCALE GENOMIC DNA]</scope>
    <source>
        <strain evidence="1 2">K2</strain>
    </source>
</reference>
<dbReference type="OrthoDB" id="368480at2"/>
<name>A0A5C1QPC2_9SPIO</name>
<dbReference type="Proteomes" id="UP000324209">
    <property type="component" value="Chromosome"/>
</dbReference>
<evidence type="ECO:0000313" key="2">
    <source>
        <dbReference type="Proteomes" id="UP000324209"/>
    </source>
</evidence>
<evidence type="ECO:0000313" key="1">
    <source>
        <dbReference type="EMBL" id="QEN09297.1"/>
    </source>
</evidence>
<organism evidence="1 2">
    <name type="scientific">Oceanispirochaeta crateris</name>
    <dbReference type="NCBI Taxonomy" id="2518645"/>
    <lineage>
        <taxon>Bacteria</taxon>
        <taxon>Pseudomonadati</taxon>
        <taxon>Spirochaetota</taxon>
        <taxon>Spirochaetia</taxon>
        <taxon>Spirochaetales</taxon>
        <taxon>Spirochaetaceae</taxon>
        <taxon>Oceanispirochaeta</taxon>
    </lineage>
</organism>
<gene>
    <name evidence="1" type="ORF">EXM22_15410</name>
</gene>
<dbReference type="EMBL" id="CP036150">
    <property type="protein sequence ID" value="QEN09297.1"/>
    <property type="molecule type" value="Genomic_DNA"/>
</dbReference>
<accession>A0A5C1QPC2</accession>
<protein>
    <submittedName>
        <fullName evidence="1">DUF4230 domain-containing protein</fullName>
    </submittedName>
</protein>
<dbReference type="KEGG" id="ock:EXM22_15410"/>
<dbReference type="RefSeq" id="WP_149487372.1">
    <property type="nucleotide sequence ID" value="NZ_CP036150.1"/>
</dbReference>
<proteinExistence type="predicted"/>
<sequence>MKTLRVCLFLLLVSVLCSLIFLYERRSIVLPWQVQTQQAVYSSLIETGENSLLQAAEFKMKVLFPYDFMEEGERADWHVLQWYYDNLPEDYLLKSSPSFYPDSVLPEAWKYSSLYSLCRECGINLASDPEFFIVISASVRAGLPFSTNSMQIFPLSEEEEDVQRVALVLPSPEITDIIIEDRSDEDSGFPEVPMTPDQWSRFIRVLGPRFRDLAIGEGILEMAEESASLLMKDLFEGAGIDIQTIEFSS</sequence>
<keyword evidence="2" id="KW-1185">Reference proteome</keyword>
<dbReference type="AlphaFoldDB" id="A0A5C1QPC2"/>